<sequence length="1125" mass="122315">MSRRRIYTRNGVFAWSGAGVGESGLVVAEAAQQIDLSRDTSSSFFDFVSTADIVNANSASQIRPTHSVPVDFKLNDVAWSSLRSDAHPSGLIVGGGESGVVCVFDAASLVHGEELKRVGETRYHQGHVLSVDVSPVNAKWVCSGGTLGSILLWDMNSPLNPMSPGTSNFSHQIKCVGWNRCAEHILGSLTNERCSIWDLRRSGSPILDIADIGGGVEWSVMRWSPVDGTTLCLASQSDTSPVVQKWDLRYASAPVLGYQLHSRGVFGMDWNAYDGCLLATVGRDEQVLIQNPNNGQLLGRVVVKGWARRFSWNPTNPNLFAISFFDRPLEIQSLTPFASNDLQPEAPDNREFELSVIPSWMKTGSCGAGFSYGNKICTFEVQPDAMTNSSHSVVLIKKVQEEKELGSRVAELQSALDSNQLSSFCEARANEAVDATEKLLWAVLSKQTLNSSRSEYLRLLAPGDREFLREDDILDDVLKQMELCQVSSAEDSENEQVAVGDQQSPKTAAPISFQETSDEFLDSLCDGEPLKAIATAVIRKEWTLALLLAQANADRNVLRFIAQHIDRDASSCNRTRLAALMAAGMWEELLNSWSIADYKRLFLLVLSQAPPHKIRSLCSRMCQRMTAEGHALEAALPAVVAGDLESLMDATATLPVDRRVAVAAVLRHSLGGGSSRTIAAGPKFQAALEDYAKRLAEDGFAEAAWRLIEHIDSGECIEGLAALRHTLYNVCGTPGETRRIAAPTDPFAAARDQYSQLGRPSAGRTSGYGAAGPITRQGVRYSGDRRQSFDQHSPAMSSQLANYSMMPTTTSTSTYQTPHSAQLGLWGGYATPKAGAQVAGYAHIQPQGPTMVPHPVTQQPMMTSSVNGYMPSAANGYHPAEMYTDQMHNAYMSNQSYVPPPPPPAGPYGSLPSGVARIRTISTASHSSIPPSTSETVTSEARGESPVARQMSISSGWNDPPVVAAKKSEVRSQVAEIHWNPAPVEQYVGFNSPQTREQPSLPKPAEPQPQPTYTLSEADNYLVGTVSALVTNIRQINKTPIVSHKMADVEHKISTELIPRLARVHFSQQTLSQLYRMAGMMNSGDFHSCQVICAELVKGSDFVELSSIMPTLKTLISTAQQVYHR</sequence>
<dbReference type="Gene3D" id="1.25.40.1030">
    <property type="match status" value="1"/>
</dbReference>
<keyword evidence="5" id="KW-0677">Repeat</keyword>
<comment type="similarity">
    <text evidence="2">Belongs to the WD repeat SEC31 family.</text>
</comment>
<dbReference type="InterPro" id="IPR036322">
    <property type="entry name" value="WD40_repeat_dom_sf"/>
</dbReference>
<dbReference type="PANTHER" id="PTHR13923:SF11">
    <property type="entry name" value="SECRETORY 31, ISOFORM D"/>
    <property type="match status" value="1"/>
</dbReference>
<evidence type="ECO:0000256" key="8">
    <source>
        <dbReference type="ARBA" id="ARBA00022927"/>
    </source>
</evidence>
<name>A0A183UKY7_TOXCA</name>
<dbReference type="InterPro" id="IPR001680">
    <property type="entry name" value="WD40_rpt"/>
</dbReference>
<dbReference type="WBParaSite" id="TCNE_0000915701-mRNA-1">
    <property type="protein sequence ID" value="TCNE_0000915701-mRNA-1"/>
    <property type="gene ID" value="TCNE_0000915701"/>
</dbReference>
<organism evidence="11 12">
    <name type="scientific">Toxocara canis</name>
    <name type="common">Canine roundworm</name>
    <dbReference type="NCBI Taxonomy" id="6265"/>
    <lineage>
        <taxon>Eukaryota</taxon>
        <taxon>Metazoa</taxon>
        <taxon>Ecdysozoa</taxon>
        <taxon>Nematoda</taxon>
        <taxon>Chromadorea</taxon>
        <taxon>Rhabditida</taxon>
        <taxon>Spirurina</taxon>
        <taxon>Ascaridomorpha</taxon>
        <taxon>Ascaridoidea</taxon>
        <taxon>Toxocaridae</taxon>
        <taxon>Toxocara</taxon>
    </lineage>
</organism>
<proteinExistence type="inferred from homology"/>
<dbReference type="GO" id="GO:0070971">
    <property type="term" value="C:endoplasmic reticulum exit site"/>
    <property type="evidence" value="ECO:0007669"/>
    <property type="project" value="TreeGrafter"/>
</dbReference>
<feature type="region of interest" description="Disordered" evidence="9">
    <location>
        <begin position="489"/>
        <end position="508"/>
    </location>
</feature>
<dbReference type="InterPro" id="IPR015943">
    <property type="entry name" value="WD40/YVTN_repeat-like_dom_sf"/>
</dbReference>
<dbReference type="GO" id="GO:0090110">
    <property type="term" value="P:COPII-coated vesicle cargo loading"/>
    <property type="evidence" value="ECO:0007669"/>
    <property type="project" value="TreeGrafter"/>
</dbReference>
<accession>A0A183UKY7</accession>
<dbReference type="GO" id="GO:0030127">
    <property type="term" value="C:COPII vesicle coat"/>
    <property type="evidence" value="ECO:0007669"/>
    <property type="project" value="TreeGrafter"/>
</dbReference>
<keyword evidence="4" id="KW-0853">WD repeat</keyword>
<keyword evidence="7" id="KW-0931">ER-Golgi transport</keyword>
<feature type="compositionally biased region" description="Pro residues" evidence="9">
    <location>
        <begin position="1001"/>
        <end position="1010"/>
    </location>
</feature>
<reference evidence="10 11" key="2">
    <citation type="submission" date="2018-11" db="EMBL/GenBank/DDBJ databases">
        <authorList>
            <consortium name="Pathogen Informatics"/>
        </authorList>
    </citation>
    <scope>NUCLEOTIDE SEQUENCE [LARGE SCALE GENOMIC DNA]</scope>
</reference>
<evidence type="ECO:0000313" key="11">
    <source>
        <dbReference type="Proteomes" id="UP000050794"/>
    </source>
</evidence>
<evidence type="ECO:0000256" key="4">
    <source>
        <dbReference type="ARBA" id="ARBA00022574"/>
    </source>
</evidence>
<evidence type="ECO:0000313" key="12">
    <source>
        <dbReference type="WBParaSite" id="TCNE_0000915701-mRNA-1"/>
    </source>
</evidence>
<evidence type="ECO:0000313" key="10">
    <source>
        <dbReference type="EMBL" id="VDM40478.1"/>
    </source>
</evidence>
<keyword evidence="6" id="KW-0256">Endoplasmic reticulum</keyword>
<evidence type="ECO:0000256" key="5">
    <source>
        <dbReference type="ARBA" id="ARBA00022737"/>
    </source>
</evidence>
<dbReference type="Gene3D" id="1.20.940.10">
    <property type="entry name" value="Functional domain of the splicing factor Prp18"/>
    <property type="match status" value="1"/>
</dbReference>
<dbReference type="SUPFAM" id="SSF50978">
    <property type="entry name" value="WD40 repeat-like"/>
    <property type="match status" value="1"/>
</dbReference>
<evidence type="ECO:0000256" key="3">
    <source>
        <dbReference type="ARBA" id="ARBA00022448"/>
    </source>
</evidence>
<keyword evidence="11" id="KW-1185">Reference proteome</keyword>
<keyword evidence="3" id="KW-0813">Transport</keyword>
<evidence type="ECO:0000256" key="7">
    <source>
        <dbReference type="ARBA" id="ARBA00022892"/>
    </source>
</evidence>
<dbReference type="GO" id="GO:0005198">
    <property type="term" value="F:structural molecule activity"/>
    <property type="evidence" value="ECO:0007669"/>
    <property type="project" value="TreeGrafter"/>
</dbReference>
<dbReference type="AlphaFoldDB" id="A0A183UKY7"/>
<dbReference type="InterPro" id="IPR040251">
    <property type="entry name" value="SEC31-like"/>
</dbReference>
<keyword evidence="8" id="KW-0653">Protein transport</keyword>
<dbReference type="EMBL" id="UYWY01020092">
    <property type="protein sequence ID" value="VDM40478.1"/>
    <property type="molecule type" value="Genomic_DNA"/>
</dbReference>
<reference evidence="12" key="1">
    <citation type="submission" date="2016-06" db="UniProtKB">
        <authorList>
            <consortium name="WormBaseParasite"/>
        </authorList>
    </citation>
    <scope>IDENTIFICATION</scope>
</reference>
<comment type="subcellular location">
    <subcellularLocation>
        <location evidence="1">Endoplasmic reticulum</location>
    </subcellularLocation>
</comment>
<evidence type="ECO:0000256" key="9">
    <source>
        <dbReference type="SAM" id="MobiDB-lite"/>
    </source>
</evidence>
<dbReference type="GO" id="GO:0007029">
    <property type="term" value="P:endoplasmic reticulum organization"/>
    <property type="evidence" value="ECO:0007669"/>
    <property type="project" value="TreeGrafter"/>
</dbReference>
<protein>
    <submittedName>
        <fullName evidence="12">WD_REPEATS_REGION domain-containing protein</fullName>
    </submittedName>
</protein>
<dbReference type="PANTHER" id="PTHR13923">
    <property type="entry name" value="SEC31-RELATED PROTEIN"/>
    <property type="match status" value="1"/>
</dbReference>
<evidence type="ECO:0000256" key="2">
    <source>
        <dbReference type="ARBA" id="ARBA00009358"/>
    </source>
</evidence>
<dbReference type="SMART" id="SM00320">
    <property type="entry name" value="WD40"/>
    <property type="match status" value="4"/>
</dbReference>
<dbReference type="Gene3D" id="2.130.10.10">
    <property type="entry name" value="YVTN repeat-like/Quinoprotein amine dehydrogenase"/>
    <property type="match status" value="1"/>
</dbReference>
<dbReference type="GO" id="GO:0015031">
    <property type="term" value="P:protein transport"/>
    <property type="evidence" value="ECO:0007669"/>
    <property type="project" value="UniProtKB-KW"/>
</dbReference>
<feature type="region of interest" description="Disordered" evidence="9">
    <location>
        <begin position="992"/>
        <end position="1013"/>
    </location>
</feature>
<gene>
    <name evidence="10" type="ORF">TCNE_LOCUS9157</name>
</gene>
<evidence type="ECO:0000256" key="6">
    <source>
        <dbReference type="ARBA" id="ARBA00022824"/>
    </source>
</evidence>
<evidence type="ECO:0000256" key="1">
    <source>
        <dbReference type="ARBA" id="ARBA00004240"/>
    </source>
</evidence>
<dbReference type="Proteomes" id="UP000050794">
    <property type="component" value="Unassembled WGS sequence"/>
</dbReference>